<name>A0A3G3BX61_9CAUD</name>
<dbReference type="SUPFAM" id="SSF101386">
    <property type="entry name" value="all-alpha NTP pyrophosphatases"/>
    <property type="match status" value="1"/>
</dbReference>
<sequence length="108" mass="12816">MDEKRYMEAIDRTMNEELTEKEKLSMLALGLAGEMGEVVDMIKKAVYHGHPMDIDELTKELGDIEWYRNHLMKHFNINPEIVRINNVMKLQKRYKNGFSEKDSINREE</sequence>
<evidence type="ECO:0000313" key="3">
    <source>
        <dbReference type="Proteomes" id="UP000275945"/>
    </source>
</evidence>
<keyword evidence="2" id="KW-0378">Hydrolase</keyword>
<dbReference type="GO" id="GO:0016787">
    <property type="term" value="F:hydrolase activity"/>
    <property type="evidence" value="ECO:0007669"/>
    <property type="project" value="UniProtKB-KW"/>
</dbReference>
<proteinExistence type="predicted"/>
<dbReference type="InterPro" id="IPR011379">
    <property type="entry name" value="MazG-related_GP37"/>
</dbReference>
<protein>
    <submittedName>
        <fullName evidence="2">Nucleotide pyrophosphohydrolase domain protein</fullName>
    </submittedName>
</protein>
<reference evidence="2 3" key="1">
    <citation type="submission" date="2018-09" db="EMBL/GenBank/DDBJ databases">
        <title>Comparative Genomic Analysis of Eight Novel Haloalkaliphilic Bacteriophages from Lake Elmenteita, Kenya.</title>
        <authorList>
            <person name="Akhwale J.K."/>
        </authorList>
    </citation>
    <scope>NUCLEOTIDE SEQUENCE [LARGE SCALE GENOMIC DNA]</scope>
</reference>
<dbReference type="CDD" id="cd11541">
    <property type="entry name" value="NTP-PPase_u4"/>
    <property type="match status" value="1"/>
</dbReference>
<dbReference type="PIRSF" id="PIRSF006639">
    <property type="entry name" value="UCP006639_pph"/>
    <property type="match status" value="1"/>
</dbReference>
<keyword evidence="3" id="KW-1185">Reference proteome</keyword>
<evidence type="ECO:0000313" key="2">
    <source>
        <dbReference type="EMBL" id="AYP68757.1"/>
    </source>
</evidence>
<dbReference type="Gene3D" id="1.10.287.1080">
    <property type="entry name" value="MazG-like"/>
    <property type="match status" value="1"/>
</dbReference>
<gene>
    <name evidence="2" type="ORF">BpsS36_00051</name>
</gene>
<feature type="domain" description="NTP pyrophosphohydrolase MazG-like" evidence="1">
    <location>
        <begin position="26"/>
        <end position="98"/>
    </location>
</feature>
<dbReference type="Pfam" id="PF03819">
    <property type="entry name" value="MazG"/>
    <property type="match status" value="1"/>
</dbReference>
<accession>A0A3G3BX61</accession>
<evidence type="ECO:0000259" key="1">
    <source>
        <dbReference type="Pfam" id="PF03819"/>
    </source>
</evidence>
<dbReference type="EMBL" id="MH884513">
    <property type="protein sequence ID" value="AYP68757.1"/>
    <property type="molecule type" value="Genomic_DNA"/>
</dbReference>
<dbReference type="InterPro" id="IPR004518">
    <property type="entry name" value="MazG-like_dom"/>
</dbReference>
<organism evidence="2 3">
    <name type="scientific">Bacillus phage vB_BpsS-36</name>
    <dbReference type="NCBI Taxonomy" id="2419622"/>
    <lineage>
        <taxon>Viruses</taxon>
        <taxon>Duplodnaviria</taxon>
        <taxon>Heunggongvirae</taxon>
        <taxon>Uroviricota</taxon>
        <taxon>Caudoviricetes</taxon>
        <taxon>Ehrlichviridae</taxon>
        <taxon>Nairobivirus</taxon>
        <taxon>Nairobivirus nv36</taxon>
    </lineage>
</organism>
<dbReference type="Proteomes" id="UP000275945">
    <property type="component" value="Segment"/>
</dbReference>